<reference evidence="2 3" key="1">
    <citation type="submission" date="2021-12" db="EMBL/GenBank/DDBJ databases">
        <title>Discovery of the Pendulisporaceae a myxobacterial family with distinct sporulation behavior and unique specialized metabolism.</title>
        <authorList>
            <person name="Garcia R."/>
            <person name="Popoff A."/>
            <person name="Bader C.D."/>
            <person name="Loehr J."/>
            <person name="Walesch S."/>
            <person name="Walt C."/>
            <person name="Boldt J."/>
            <person name="Bunk B."/>
            <person name="Haeckl F.J.F.P.J."/>
            <person name="Gunesch A.P."/>
            <person name="Birkelbach J."/>
            <person name="Nuebel U."/>
            <person name="Pietschmann T."/>
            <person name="Bach T."/>
            <person name="Mueller R."/>
        </authorList>
    </citation>
    <scope>NUCLEOTIDE SEQUENCE [LARGE SCALE GENOMIC DNA]</scope>
    <source>
        <strain evidence="2 3">MSr11954</strain>
    </source>
</reference>
<proteinExistence type="predicted"/>
<evidence type="ECO:0008006" key="4">
    <source>
        <dbReference type="Google" id="ProtNLM"/>
    </source>
</evidence>
<evidence type="ECO:0000256" key="1">
    <source>
        <dbReference type="SAM" id="MobiDB-lite"/>
    </source>
</evidence>
<dbReference type="Proteomes" id="UP001370348">
    <property type="component" value="Chromosome"/>
</dbReference>
<name>A0ABZ2MBC6_9BACT</name>
<dbReference type="EMBL" id="CP089984">
    <property type="protein sequence ID" value="WXB19830.1"/>
    <property type="molecule type" value="Genomic_DNA"/>
</dbReference>
<evidence type="ECO:0000313" key="2">
    <source>
        <dbReference type="EMBL" id="WXB19830.1"/>
    </source>
</evidence>
<evidence type="ECO:0000313" key="3">
    <source>
        <dbReference type="Proteomes" id="UP001370348"/>
    </source>
</evidence>
<protein>
    <recommendedName>
        <fullName evidence="4">AsmA-like C-terminal domain-containing protein</fullName>
    </recommendedName>
</protein>
<feature type="region of interest" description="Disordered" evidence="1">
    <location>
        <begin position="119"/>
        <end position="141"/>
    </location>
</feature>
<organism evidence="2 3">
    <name type="scientific">Pendulispora albinea</name>
    <dbReference type="NCBI Taxonomy" id="2741071"/>
    <lineage>
        <taxon>Bacteria</taxon>
        <taxon>Pseudomonadati</taxon>
        <taxon>Myxococcota</taxon>
        <taxon>Myxococcia</taxon>
        <taxon>Myxococcales</taxon>
        <taxon>Sorangiineae</taxon>
        <taxon>Pendulisporaceae</taxon>
        <taxon>Pendulispora</taxon>
    </lineage>
</organism>
<keyword evidence="3" id="KW-1185">Reference proteome</keyword>
<accession>A0ABZ2MBC6</accession>
<dbReference type="RefSeq" id="WP_394829428.1">
    <property type="nucleotide sequence ID" value="NZ_CP089984.1"/>
</dbReference>
<gene>
    <name evidence="2" type="ORF">LZC94_21725</name>
</gene>
<sequence length="1255" mass="131821">MLLGLGVLFAGAVIVALAVLYNLDHPWIKGRVRALAHSMAGIDVDYHAVHLRLREGITIDDVVVQSPAEVRAVAPELARIGRVEAGWSSALVTGSGRRIARVTATDVALTVVLDENGRTSFDGLGPQGPATSPPEPKVPLSHRASTLDSLAPKLPAIDVTGLAATLVRTDKGQVIERMALKGVALHAGAESEGGAWHLRATLGAASAPLDLDVAREQGSAPAGDAHGRFWLAADLTSSELTATVDLEVPKQSFVQGLGATHVLHAEARARLDPGLGRTTIAIPSARGAGGIVTVEGALELPDAGPPFVRHAAGDVDFVRLLAMLPHDLVPVRPRLGRGQLHYRVDNLALDALPRLNADAKVAIDADFADVKLDRPEADVDVGLAKLSAHVEPAADASLTVKASLSIDEGTIATRTDNVAMKGVALDVMATQAGDGALTGNATLDVAALTSGDRAPRGGTRIAARGGKLGVRVERLAIDRAAPLASRGAITVTTELASLDLGTPSLRAKLDRLTLRSQTSLSGRAPYALNADVNAAGLELTDAGGHPLAQTPIHVGVAIDGAQPDLERPRASRGTAHVALEAGAVHAKLDATKGVDDLQLALESNAPTLGPVRPFLPPDVAKKVPLERMAATLRSRGRVERIFGAAPSLEQHAEIAIEHPAYEKVSARSVALVLDAKGSMLHPALDGDVRFEKLTVDGANASDDRVTFAAALDREALALQLRLATEGRAQAKLSTALAFDRDRRAVTYAIEGSAARLAPLATFASVVPALRGLDLSKLEVGVAGHGALVGAVADVDRNGVLRLQPALRRTAWLDGSLDLHAKQLHWSDGNTALRAPEVTLAAKLGTKGERRTVSGHLAMGALHVASGTRDFDVAGLRDEITASLEGDLAEPRIELTQRTAVEALKQDVVSMYPIGHATAALVARRDRHGVIQVSSLEIANGAGGTKLSVAGAFDPNESQRRLALRGTLHQDLARLSNAPGLLQGRGTSDVAFQLESPNLSTFRVSADARVAGATVRLPRSGVVVEGADGEVPISVALRVGKNGVRMIREDRDNPFSALRFADQHPLLSRGSFISIRSLVLPQVSISPLVGNLQIEQNIISLRQFEMGIRGGRVTGLCALDWNGEESTLDMHVRADGVKSSRGEPFSGNAALAISAGEHSIEGRADILQIGKRHFIDLLDLQDPFHADPAFNRVRSALGFGYPDRLRVTFNHGFASVHVTFGGLARLVSVGDIRGIPIGPLIDRFVGPVFPSSKREP</sequence>